<gene>
    <name evidence="3" type="ORF">EXN68_24725</name>
</gene>
<evidence type="ECO:0000313" key="3">
    <source>
        <dbReference type="EMBL" id="TRA96362.1"/>
    </source>
</evidence>
<evidence type="ECO:0000313" key="4">
    <source>
        <dbReference type="Proteomes" id="UP000315434"/>
    </source>
</evidence>
<dbReference type="Gene3D" id="3.30.9.10">
    <property type="entry name" value="D-Amino Acid Oxidase, subunit A, domain 2"/>
    <property type="match status" value="1"/>
</dbReference>
<dbReference type="Proteomes" id="UP000315434">
    <property type="component" value="Unassembled WGS sequence"/>
</dbReference>
<dbReference type="GO" id="GO:0016491">
    <property type="term" value="F:oxidoreductase activity"/>
    <property type="evidence" value="ECO:0007669"/>
    <property type="project" value="UniProtKB-KW"/>
</dbReference>
<feature type="domain" description="FAD dependent oxidoreductase" evidence="2">
    <location>
        <begin position="31"/>
        <end position="382"/>
    </location>
</feature>
<dbReference type="RefSeq" id="WP_142843383.1">
    <property type="nucleotide sequence ID" value="NZ_JAPZAB010000011.1"/>
</dbReference>
<keyword evidence="1" id="KW-0560">Oxidoreductase</keyword>
<evidence type="ECO:0000259" key="2">
    <source>
        <dbReference type="Pfam" id="PF01266"/>
    </source>
</evidence>
<name>A0A546X6I9_RHIRH</name>
<proteinExistence type="predicted"/>
<dbReference type="GO" id="GO:0005737">
    <property type="term" value="C:cytoplasm"/>
    <property type="evidence" value="ECO:0007669"/>
    <property type="project" value="TreeGrafter"/>
</dbReference>
<evidence type="ECO:0000256" key="1">
    <source>
        <dbReference type="ARBA" id="ARBA00023002"/>
    </source>
</evidence>
<reference evidence="3 4" key="1">
    <citation type="journal article" date="2019" name="Appl. Microbiol. Biotechnol.">
        <title>Differential efficiency of wild type rhizogenic strains for rol gene transformation of plants.</title>
        <authorList>
            <person name="Desmet S."/>
            <person name="De Keyser E."/>
            <person name="Van Vaerenbergh J."/>
            <person name="Baeyen S."/>
            <person name="Van Huylenbroeck J."/>
            <person name="Geelen D."/>
            <person name="Dhooghe E."/>
        </authorList>
    </citation>
    <scope>NUCLEOTIDE SEQUENCE [LARGE SCALE GENOMIC DNA]</scope>
    <source>
        <strain evidence="3 4">GBBC3284</strain>
    </source>
</reference>
<dbReference type="InterPro" id="IPR036188">
    <property type="entry name" value="FAD/NAD-bd_sf"/>
</dbReference>
<dbReference type="InterPro" id="IPR006076">
    <property type="entry name" value="FAD-dep_OxRdtase"/>
</dbReference>
<dbReference type="PANTHER" id="PTHR13847:SF281">
    <property type="entry name" value="FAD DEPENDENT OXIDOREDUCTASE DOMAIN-CONTAINING PROTEIN"/>
    <property type="match status" value="1"/>
</dbReference>
<comment type="caution">
    <text evidence="3">The sequence shown here is derived from an EMBL/GenBank/DDBJ whole genome shotgun (WGS) entry which is preliminary data.</text>
</comment>
<sequence length="427" mass="46300">MLNNPRSHGLWEHSATPARETEALEAAVVADVAIVGGGFTGQSAALHLAQRGMTAVVLEAVEIGFGGAGRNVGLINGGMWVMPDDIPGVLGTKYGERCLGLLSDAPTLVRRIIEEEGISCEIEKNGTLHLAVGSQGLKELEERHRQWTARGAPLQLLDAEEARRRTGSPAYAGALFDPRAGTLQPLSYVRGLAAAAMDAGAQVFTRSPVVSYERQGDGWQVTTPRGSVTARWVIVATDAYSTGPWQAVREEQVHLPYFNLATKPLSSNLRKSILANCEGCWDTKEILSSFRMDQRGRLIFGSVGALRNTGNAIHQAWARRSLKRLFPQLAEVEFEFAWFGQIGMTSDAVPRFHKYEDNMVGFSGYNGRGIAPGTAFGRVLASYVCGEINDDDLPLPVTEVRPQTLRIAKEGFYELGAQIAHLAGARI</sequence>
<dbReference type="PANTHER" id="PTHR13847">
    <property type="entry name" value="SARCOSINE DEHYDROGENASE-RELATED"/>
    <property type="match status" value="1"/>
</dbReference>
<dbReference type="AlphaFoldDB" id="A0A546X6I9"/>
<dbReference type="Pfam" id="PF01266">
    <property type="entry name" value="DAO"/>
    <property type="match status" value="1"/>
</dbReference>
<dbReference type="Gene3D" id="3.50.50.60">
    <property type="entry name" value="FAD/NAD(P)-binding domain"/>
    <property type="match status" value="1"/>
</dbReference>
<dbReference type="OrthoDB" id="9806601at2"/>
<dbReference type="EMBL" id="SGNY01000011">
    <property type="protein sequence ID" value="TRA96362.1"/>
    <property type="molecule type" value="Genomic_DNA"/>
</dbReference>
<dbReference type="SUPFAM" id="SSF51905">
    <property type="entry name" value="FAD/NAD(P)-binding domain"/>
    <property type="match status" value="1"/>
</dbReference>
<protein>
    <submittedName>
        <fullName evidence="3">FAD-binding oxidoreductase</fullName>
    </submittedName>
</protein>
<accession>A0A546X6I9</accession>
<organism evidence="3 4">
    <name type="scientific">Rhizobium rhizogenes</name>
    <name type="common">Agrobacterium rhizogenes</name>
    <dbReference type="NCBI Taxonomy" id="359"/>
    <lineage>
        <taxon>Bacteria</taxon>
        <taxon>Pseudomonadati</taxon>
        <taxon>Pseudomonadota</taxon>
        <taxon>Alphaproteobacteria</taxon>
        <taxon>Hyphomicrobiales</taxon>
        <taxon>Rhizobiaceae</taxon>
        <taxon>Rhizobium/Agrobacterium group</taxon>
        <taxon>Rhizobium</taxon>
    </lineage>
</organism>